<reference evidence="3" key="1">
    <citation type="submission" date="2019-06" db="EMBL/GenBank/DDBJ databases">
        <authorList>
            <person name="Broberg M."/>
        </authorList>
    </citation>
    <scope>NUCLEOTIDE SEQUENCE [LARGE SCALE GENOMIC DNA]</scope>
</reference>
<dbReference type="EMBL" id="CABFOC020000074">
    <property type="protein sequence ID" value="CAH0057350.1"/>
    <property type="molecule type" value="Genomic_DNA"/>
</dbReference>
<gene>
    <name evidence="2" type="ORF">CSOL1703_00007126</name>
</gene>
<reference evidence="2 3" key="2">
    <citation type="submission" date="2021-10" db="EMBL/GenBank/DDBJ databases">
        <authorList>
            <person name="Piombo E."/>
        </authorList>
    </citation>
    <scope>NUCLEOTIDE SEQUENCE [LARGE SCALE GENOMIC DNA]</scope>
</reference>
<feature type="compositionally biased region" description="Basic and acidic residues" evidence="1">
    <location>
        <begin position="334"/>
        <end position="359"/>
    </location>
</feature>
<protein>
    <submittedName>
        <fullName evidence="2">Uncharacterized protein</fullName>
    </submittedName>
</protein>
<dbReference type="OrthoDB" id="10669450at2759"/>
<feature type="region of interest" description="Disordered" evidence="1">
    <location>
        <begin position="318"/>
        <end position="382"/>
    </location>
</feature>
<keyword evidence="3" id="KW-1185">Reference proteome</keyword>
<dbReference type="AlphaFoldDB" id="A0A9N9ZLH2"/>
<evidence type="ECO:0000313" key="3">
    <source>
        <dbReference type="Proteomes" id="UP000775872"/>
    </source>
</evidence>
<proteinExistence type="predicted"/>
<sequence length="382" mass="38494">MLTWLGSQFCLRKNGAKAGSGSHVLSIGIARGRRDILAVEVGEEASISARKLARASVAVDLAGVAEVGGAGRVGGAVGAGEHLAGTSRLDGSDDVLEHVALGDNHGARVDLERVAVVVVPVVVDGVEEGVATDLGAAAGGVVDVVVLEGDQLGGRRTYIGRASKVDSPVVVGVAVGRPAGLSVNLAVGNGHTVAGAGAEHNVLTANQRGGDMIDPDQISVVDGDGITAPDQAGVEVRDVDVLDDDVLRAAHNLQALALYDTRATDTHKRLVAANRDCAHSGLVIGDADLGGVGLVVVAPAVLVDGLLARRSRSVRSTPCRRDRTLGSGEVKGLGQEDHAGRAVTEVRDQLGRGRGRDGARTASAGDSLGETLSRAGDASGGA</sequence>
<evidence type="ECO:0000256" key="1">
    <source>
        <dbReference type="SAM" id="MobiDB-lite"/>
    </source>
</evidence>
<dbReference type="Proteomes" id="UP000775872">
    <property type="component" value="Unassembled WGS sequence"/>
</dbReference>
<name>A0A9N9ZLH2_9HYPO</name>
<organism evidence="2 3">
    <name type="scientific">Clonostachys solani</name>
    <dbReference type="NCBI Taxonomy" id="160281"/>
    <lineage>
        <taxon>Eukaryota</taxon>
        <taxon>Fungi</taxon>
        <taxon>Dikarya</taxon>
        <taxon>Ascomycota</taxon>
        <taxon>Pezizomycotina</taxon>
        <taxon>Sordariomycetes</taxon>
        <taxon>Hypocreomycetidae</taxon>
        <taxon>Hypocreales</taxon>
        <taxon>Bionectriaceae</taxon>
        <taxon>Clonostachys</taxon>
    </lineage>
</organism>
<comment type="caution">
    <text evidence="2">The sequence shown here is derived from an EMBL/GenBank/DDBJ whole genome shotgun (WGS) entry which is preliminary data.</text>
</comment>
<evidence type="ECO:0000313" key="2">
    <source>
        <dbReference type="EMBL" id="CAH0057350.1"/>
    </source>
</evidence>
<accession>A0A9N9ZLH2</accession>